<dbReference type="Proteomes" id="UP000622890">
    <property type="component" value="Unassembled WGS sequence"/>
</dbReference>
<keyword evidence="1" id="KW-0812">Transmembrane</keyword>
<feature type="transmembrane region" description="Helical" evidence="1">
    <location>
        <begin position="16"/>
        <end position="34"/>
    </location>
</feature>
<reference evidence="2" key="1">
    <citation type="submission" date="2021-01" db="EMBL/GenBank/DDBJ databases">
        <title>Genome sequence of strain Noviherbaspirillum sp. DKR-6.</title>
        <authorList>
            <person name="Chaudhary D.K."/>
        </authorList>
    </citation>
    <scope>NUCLEOTIDE SEQUENCE</scope>
    <source>
        <strain evidence="2">DKR-6</strain>
    </source>
</reference>
<evidence type="ECO:0000256" key="1">
    <source>
        <dbReference type="SAM" id="Phobius"/>
    </source>
</evidence>
<sequence length="61" mass="6411">MHAFLNDRSGVTSIEYALLASLIAIVIATTVSLLGQNLAALWQQARNCMAYAANKGSGTCP</sequence>
<dbReference type="InterPro" id="IPR007047">
    <property type="entry name" value="Flp_Fap"/>
</dbReference>
<dbReference type="AlphaFoldDB" id="A0A934W5E5"/>
<protein>
    <submittedName>
        <fullName evidence="2">Flp family type IVb pilin</fullName>
    </submittedName>
</protein>
<dbReference type="Pfam" id="PF04964">
    <property type="entry name" value="Flp_Fap"/>
    <property type="match status" value="1"/>
</dbReference>
<organism evidence="2 3">
    <name type="scientific">Noviherbaspirillum pedocola</name>
    <dbReference type="NCBI Taxonomy" id="2801341"/>
    <lineage>
        <taxon>Bacteria</taxon>
        <taxon>Pseudomonadati</taxon>
        <taxon>Pseudomonadota</taxon>
        <taxon>Betaproteobacteria</taxon>
        <taxon>Burkholderiales</taxon>
        <taxon>Oxalobacteraceae</taxon>
        <taxon>Noviherbaspirillum</taxon>
    </lineage>
</organism>
<keyword evidence="1" id="KW-1133">Transmembrane helix</keyword>
<accession>A0A934W5E5</accession>
<gene>
    <name evidence="2" type="ORF">JJB74_04205</name>
</gene>
<dbReference type="RefSeq" id="WP_200590531.1">
    <property type="nucleotide sequence ID" value="NZ_JAEPBG010000001.1"/>
</dbReference>
<keyword evidence="1" id="KW-0472">Membrane</keyword>
<proteinExistence type="predicted"/>
<evidence type="ECO:0000313" key="2">
    <source>
        <dbReference type="EMBL" id="MBK4733810.1"/>
    </source>
</evidence>
<comment type="caution">
    <text evidence="2">The sequence shown here is derived from an EMBL/GenBank/DDBJ whole genome shotgun (WGS) entry which is preliminary data.</text>
</comment>
<keyword evidence="3" id="KW-1185">Reference proteome</keyword>
<name>A0A934W5E5_9BURK</name>
<dbReference type="EMBL" id="JAEPBG010000001">
    <property type="protein sequence ID" value="MBK4733810.1"/>
    <property type="molecule type" value="Genomic_DNA"/>
</dbReference>
<evidence type="ECO:0000313" key="3">
    <source>
        <dbReference type="Proteomes" id="UP000622890"/>
    </source>
</evidence>